<name>A0ABS1HIN6_9BACT</name>
<comment type="caution">
    <text evidence="5">The sequence shown here is derived from an EMBL/GenBank/DDBJ whole genome shotgun (WGS) entry which is preliminary data.</text>
</comment>
<dbReference type="PANTHER" id="PTHR42693">
    <property type="entry name" value="ARYLSULFATASE FAMILY MEMBER"/>
    <property type="match status" value="1"/>
</dbReference>
<dbReference type="Pfam" id="PF00884">
    <property type="entry name" value="Sulfatase"/>
    <property type="match status" value="1"/>
</dbReference>
<proteinExistence type="inferred from homology"/>
<evidence type="ECO:0000313" key="5">
    <source>
        <dbReference type="EMBL" id="MBK3517521.1"/>
    </source>
</evidence>
<evidence type="ECO:0000256" key="1">
    <source>
        <dbReference type="ARBA" id="ARBA00008779"/>
    </source>
</evidence>
<gene>
    <name evidence="5" type="ORF">JIV24_09250</name>
</gene>
<dbReference type="InterPro" id="IPR000917">
    <property type="entry name" value="Sulfatase_N"/>
</dbReference>
<feature type="compositionally biased region" description="Basic residues" evidence="3">
    <location>
        <begin position="477"/>
        <end position="487"/>
    </location>
</feature>
<dbReference type="InterPro" id="IPR050738">
    <property type="entry name" value="Sulfatase"/>
</dbReference>
<keyword evidence="6" id="KW-1185">Reference proteome</keyword>
<organism evidence="5 6">
    <name type="scientific">Carboxylicivirga marina</name>
    <dbReference type="NCBI Taxonomy" id="2800988"/>
    <lineage>
        <taxon>Bacteria</taxon>
        <taxon>Pseudomonadati</taxon>
        <taxon>Bacteroidota</taxon>
        <taxon>Bacteroidia</taxon>
        <taxon>Marinilabiliales</taxon>
        <taxon>Marinilabiliaceae</taxon>
        <taxon>Carboxylicivirga</taxon>
    </lineage>
</organism>
<protein>
    <submittedName>
        <fullName evidence="5">Sulfatase-like hydrolase/transferase</fullName>
    </submittedName>
</protein>
<feature type="region of interest" description="Disordered" evidence="3">
    <location>
        <begin position="460"/>
        <end position="499"/>
    </location>
</feature>
<dbReference type="SUPFAM" id="SSF53649">
    <property type="entry name" value="Alkaline phosphatase-like"/>
    <property type="match status" value="1"/>
</dbReference>
<keyword evidence="2" id="KW-0378">Hydrolase</keyword>
<dbReference type="InterPro" id="IPR017850">
    <property type="entry name" value="Alkaline_phosphatase_core_sf"/>
</dbReference>
<feature type="compositionally biased region" description="Basic and acidic residues" evidence="3">
    <location>
        <begin position="488"/>
        <end position="499"/>
    </location>
</feature>
<evidence type="ECO:0000256" key="2">
    <source>
        <dbReference type="ARBA" id="ARBA00022801"/>
    </source>
</evidence>
<accession>A0ABS1HIN6</accession>
<dbReference type="Gene3D" id="3.30.1120.10">
    <property type="match status" value="1"/>
</dbReference>
<dbReference type="Proteomes" id="UP000605676">
    <property type="component" value="Unassembled WGS sequence"/>
</dbReference>
<reference evidence="5 6" key="1">
    <citation type="submission" date="2021-01" db="EMBL/GenBank/DDBJ databases">
        <title>Carboxyliciviraga sp.nov., isolated from coastal sediments.</title>
        <authorList>
            <person name="Lu D."/>
            <person name="Zhang T."/>
        </authorList>
    </citation>
    <scope>NUCLEOTIDE SEQUENCE [LARGE SCALE GENOMIC DNA]</scope>
    <source>
        <strain evidence="5 6">N1Y132</strain>
    </source>
</reference>
<evidence type="ECO:0000259" key="4">
    <source>
        <dbReference type="Pfam" id="PF00884"/>
    </source>
</evidence>
<dbReference type="PANTHER" id="PTHR42693:SF53">
    <property type="entry name" value="ENDO-4-O-SULFATASE"/>
    <property type="match status" value="1"/>
</dbReference>
<comment type="similarity">
    <text evidence="1">Belongs to the sulfatase family.</text>
</comment>
<evidence type="ECO:0000313" key="6">
    <source>
        <dbReference type="Proteomes" id="UP000605676"/>
    </source>
</evidence>
<dbReference type="RefSeq" id="WP_200464751.1">
    <property type="nucleotide sequence ID" value="NZ_JAENRR010000017.1"/>
</dbReference>
<evidence type="ECO:0000256" key="3">
    <source>
        <dbReference type="SAM" id="MobiDB-lite"/>
    </source>
</evidence>
<feature type="domain" description="Sulfatase N-terminal" evidence="4">
    <location>
        <begin position="25"/>
        <end position="345"/>
    </location>
</feature>
<sequence length="499" mass="56035">MKKRLLYLLTCFTITTLLYSQENRPNIILVMCDDLGYGDTGFNGSTVVQTPNLDKLAAKGAVFTRFFSGAPVCSPTRGTCLTGRHHFRYGIWKANTGRLPKEEITIPKVLHDNGYSTAHFGKWHLGVPNINQKGKGGGQQNMCLPEWFNYDEHFITHHSVALYNPFGSDGKEAISTGNPYWHNGERVIDNIIGDDNRIIMDRVIPWLDNLSKKDDPFFMVLWWHTPHKPVDASPEHRAIYKHLSESEQKYYGAITAMDQQMGRMVKTLKANGQLENTMLWFCSDNGPIKPGSTAGLKGSKGQLFNGGVVVPAFLYWESHVNAGDVIETPCSTLDYLPTIFDILNIPQVSDRPIDGLSLYPIIKGETTKRDKGIPFRFENSRGGSPRGGCLKGNYKYLTWFDQTGQQNDVLFNIMADMKEANDISTHHPDIVEELKTETNAFLESAKLSFEGADYQDANYQPVGPWWGKDLKASGGKKGGKNSKKQNKEKKSKEAKNNER</sequence>
<dbReference type="EMBL" id="JAENRR010000017">
    <property type="protein sequence ID" value="MBK3517521.1"/>
    <property type="molecule type" value="Genomic_DNA"/>
</dbReference>
<dbReference type="Gene3D" id="3.40.720.10">
    <property type="entry name" value="Alkaline Phosphatase, subunit A"/>
    <property type="match status" value="1"/>
</dbReference>